<gene>
    <name evidence="1" type="ORF">EV186_106160</name>
</gene>
<organism evidence="1 2">
    <name type="scientific">Labedaea rhizosphaerae</name>
    <dbReference type="NCBI Taxonomy" id="598644"/>
    <lineage>
        <taxon>Bacteria</taxon>
        <taxon>Bacillati</taxon>
        <taxon>Actinomycetota</taxon>
        <taxon>Actinomycetes</taxon>
        <taxon>Pseudonocardiales</taxon>
        <taxon>Pseudonocardiaceae</taxon>
        <taxon>Labedaea</taxon>
    </lineage>
</organism>
<reference evidence="1 2" key="1">
    <citation type="submission" date="2019-03" db="EMBL/GenBank/DDBJ databases">
        <title>Genomic Encyclopedia of Type Strains, Phase IV (KMG-IV): sequencing the most valuable type-strain genomes for metagenomic binning, comparative biology and taxonomic classification.</title>
        <authorList>
            <person name="Goeker M."/>
        </authorList>
    </citation>
    <scope>NUCLEOTIDE SEQUENCE [LARGE SCALE GENOMIC DNA]</scope>
    <source>
        <strain evidence="1 2">DSM 45361</strain>
    </source>
</reference>
<name>A0A4R6S4U9_LABRH</name>
<evidence type="ECO:0000313" key="2">
    <source>
        <dbReference type="Proteomes" id="UP000295444"/>
    </source>
</evidence>
<dbReference type="AlphaFoldDB" id="A0A4R6S4U9"/>
<accession>A0A4R6S4U9</accession>
<protein>
    <submittedName>
        <fullName evidence="1">Uncharacterized protein</fullName>
    </submittedName>
</protein>
<proteinExistence type="predicted"/>
<dbReference type="Proteomes" id="UP000295444">
    <property type="component" value="Unassembled WGS sequence"/>
</dbReference>
<dbReference type="EMBL" id="SNXZ01000006">
    <property type="protein sequence ID" value="TDP93766.1"/>
    <property type="molecule type" value="Genomic_DNA"/>
</dbReference>
<evidence type="ECO:0000313" key="1">
    <source>
        <dbReference type="EMBL" id="TDP93766.1"/>
    </source>
</evidence>
<dbReference type="RefSeq" id="WP_133852777.1">
    <property type="nucleotide sequence ID" value="NZ_SNXZ01000006.1"/>
</dbReference>
<comment type="caution">
    <text evidence="1">The sequence shown here is derived from an EMBL/GenBank/DDBJ whole genome shotgun (WGS) entry which is preliminary data.</text>
</comment>
<keyword evidence="2" id="KW-1185">Reference proteome</keyword>
<sequence>MSTEVTHALDPGAGAQYTELEADQSALMLYLGSMTLVIRATPDPRGDRLLMAFCHELVQAATIVADELQLKLSPQPPRLISREESESDDD</sequence>